<keyword evidence="7" id="KW-0902">Two-component regulatory system</keyword>
<dbReference type="CDD" id="cd00075">
    <property type="entry name" value="HATPase"/>
    <property type="match status" value="1"/>
</dbReference>
<keyword evidence="8" id="KW-0812">Transmembrane</keyword>
<dbReference type="InterPro" id="IPR003594">
    <property type="entry name" value="HATPase_dom"/>
</dbReference>
<evidence type="ECO:0000256" key="3">
    <source>
        <dbReference type="ARBA" id="ARBA00012438"/>
    </source>
</evidence>
<comment type="caution">
    <text evidence="11">The sequence shown here is derived from an EMBL/GenBank/DDBJ whole genome shotgun (WGS) entry which is preliminary data.</text>
</comment>
<dbReference type="EMBL" id="WWVW01000009">
    <property type="protein sequence ID" value="MZL76943.1"/>
    <property type="molecule type" value="Genomic_DNA"/>
</dbReference>
<feature type="domain" description="Histidine kinase" evidence="9">
    <location>
        <begin position="189"/>
        <end position="405"/>
    </location>
</feature>
<evidence type="ECO:0000256" key="7">
    <source>
        <dbReference type="ARBA" id="ARBA00023012"/>
    </source>
</evidence>
<dbReference type="SUPFAM" id="SSF55874">
    <property type="entry name" value="ATPase domain of HSP90 chaperone/DNA topoisomerase II/histidine kinase"/>
    <property type="match status" value="1"/>
</dbReference>
<evidence type="ECO:0000256" key="5">
    <source>
        <dbReference type="ARBA" id="ARBA00022679"/>
    </source>
</evidence>
<dbReference type="Pfam" id="PF00512">
    <property type="entry name" value="HisKA"/>
    <property type="match status" value="1"/>
</dbReference>
<organism evidence="11 12">
    <name type="scientific">Blautia massiliensis</name>
    <name type="common">ex Durand et al. 2017</name>
    <dbReference type="NCBI Taxonomy" id="1737424"/>
    <lineage>
        <taxon>Bacteria</taxon>
        <taxon>Bacillati</taxon>
        <taxon>Bacillota</taxon>
        <taxon>Clostridia</taxon>
        <taxon>Lachnospirales</taxon>
        <taxon>Lachnospiraceae</taxon>
        <taxon>Blautia</taxon>
    </lineage>
</organism>
<evidence type="ECO:0000256" key="8">
    <source>
        <dbReference type="SAM" id="Phobius"/>
    </source>
</evidence>
<proteinExistence type="predicted"/>
<evidence type="ECO:0000259" key="10">
    <source>
        <dbReference type="PROSITE" id="PS50885"/>
    </source>
</evidence>
<dbReference type="Pfam" id="PF02518">
    <property type="entry name" value="HATPase_c"/>
    <property type="match status" value="1"/>
</dbReference>
<evidence type="ECO:0000313" key="11">
    <source>
        <dbReference type="EMBL" id="MZL76943.1"/>
    </source>
</evidence>
<evidence type="ECO:0000256" key="2">
    <source>
        <dbReference type="ARBA" id="ARBA00004370"/>
    </source>
</evidence>
<keyword evidence="4" id="KW-0597">Phosphoprotein</keyword>
<sequence length="419" mass="47458">MEKGTVKRRIFLSNALMVLVTLLIFLAINLVVVKIYAESVEKELKTSIEDLIGGSGTSNFSDSDNVKYQHEDGQELLGDLDDFLESWTIHRNEFILLFGADGIICILVLLLMSQIFTRNLEKHIMEPLDLLAQGADRIRHNDLTTEIRYVGDAEFEDVCITFNHMQEHILREQEKNRKYEKARTDMIAGISHDLRTPLTAIRGTIKGLMDGIAATPEMQEKFLQAAYRRTGDMDGLLNQLFYVSKIETGNMPLSVQKIEIGDFIRNYVKGKQELLDKEKEQMQAETGNIHLDINADPEQLQRIFDNLLENSRKYAERDVLKTELSLKRTGGGVEISFRDNGVGVPEEKLPYVFDEFYRGDESRNKKEGNGLGLYIVKYLVEAMGGNVRGENADGFVVRMELPAAETLVDVQKGEKNGGQ</sequence>
<dbReference type="PANTHER" id="PTHR45453:SF1">
    <property type="entry name" value="PHOSPHATE REGULON SENSOR PROTEIN PHOR"/>
    <property type="match status" value="1"/>
</dbReference>
<name>A0ABW9X1V8_9FIRM</name>
<evidence type="ECO:0000256" key="6">
    <source>
        <dbReference type="ARBA" id="ARBA00022777"/>
    </source>
</evidence>
<evidence type="ECO:0000256" key="4">
    <source>
        <dbReference type="ARBA" id="ARBA00022553"/>
    </source>
</evidence>
<dbReference type="InterPro" id="IPR050351">
    <property type="entry name" value="BphY/WalK/GraS-like"/>
</dbReference>
<dbReference type="CDD" id="cd06225">
    <property type="entry name" value="HAMP"/>
    <property type="match status" value="1"/>
</dbReference>
<dbReference type="Gene3D" id="3.30.565.10">
    <property type="entry name" value="Histidine kinase-like ATPase, C-terminal domain"/>
    <property type="match status" value="1"/>
</dbReference>
<keyword evidence="8" id="KW-1133">Transmembrane helix</keyword>
<dbReference type="InterPro" id="IPR003660">
    <property type="entry name" value="HAMP_dom"/>
</dbReference>
<dbReference type="PROSITE" id="PS50109">
    <property type="entry name" value="HIS_KIN"/>
    <property type="match status" value="1"/>
</dbReference>
<dbReference type="PANTHER" id="PTHR45453">
    <property type="entry name" value="PHOSPHATE REGULON SENSOR PROTEIN PHOR"/>
    <property type="match status" value="1"/>
</dbReference>
<dbReference type="CDD" id="cd00082">
    <property type="entry name" value="HisKA"/>
    <property type="match status" value="1"/>
</dbReference>
<gene>
    <name evidence="11" type="ORF">GT718_06120</name>
</gene>
<dbReference type="InterPro" id="IPR005467">
    <property type="entry name" value="His_kinase_dom"/>
</dbReference>
<comment type="subcellular location">
    <subcellularLocation>
        <location evidence="2">Membrane</location>
    </subcellularLocation>
</comment>
<evidence type="ECO:0000313" key="12">
    <source>
        <dbReference type="Proteomes" id="UP000452293"/>
    </source>
</evidence>
<evidence type="ECO:0000256" key="1">
    <source>
        <dbReference type="ARBA" id="ARBA00000085"/>
    </source>
</evidence>
<dbReference type="PRINTS" id="PR00344">
    <property type="entry name" value="BCTRLSENSOR"/>
</dbReference>
<protein>
    <recommendedName>
        <fullName evidence="3">histidine kinase</fullName>
        <ecNumber evidence="3">2.7.13.3</ecNumber>
    </recommendedName>
</protein>
<dbReference type="InterPro" id="IPR036097">
    <property type="entry name" value="HisK_dim/P_sf"/>
</dbReference>
<keyword evidence="5" id="KW-0808">Transferase</keyword>
<keyword evidence="6" id="KW-0418">Kinase</keyword>
<reference evidence="11 12" key="1">
    <citation type="journal article" date="2019" name="Nat. Med.">
        <title>A library of human gut bacterial isolates paired with longitudinal multiomics data enables mechanistic microbiome research.</title>
        <authorList>
            <person name="Poyet M."/>
            <person name="Groussin M."/>
            <person name="Gibbons S.M."/>
            <person name="Avila-Pacheco J."/>
            <person name="Jiang X."/>
            <person name="Kearney S.M."/>
            <person name="Perrotta A.R."/>
            <person name="Berdy B."/>
            <person name="Zhao S."/>
            <person name="Lieberman T.D."/>
            <person name="Swanson P.K."/>
            <person name="Smith M."/>
            <person name="Roesemann S."/>
            <person name="Alexander J.E."/>
            <person name="Rich S.A."/>
            <person name="Livny J."/>
            <person name="Vlamakis H."/>
            <person name="Clish C."/>
            <person name="Bullock K."/>
            <person name="Deik A."/>
            <person name="Scott J."/>
            <person name="Pierce K.A."/>
            <person name="Xavier R.J."/>
            <person name="Alm E.J."/>
        </authorList>
    </citation>
    <scope>NUCLEOTIDE SEQUENCE [LARGE SCALE GENOMIC DNA]</scope>
    <source>
        <strain evidence="11 12">BIOML-A1</strain>
    </source>
</reference>
<dbReference type="Gene3D" id="1.10.287.130">
    <property type="match status" value="1"/>
</dbReference>
<feature type="transmembrane region" description="Helical" evidence="8">
    <location>
        <begin position="12"/>
        <end position="37"/>
    </location>
</feature>
<dbReference type="Pfam" id="PF00672">
    <property type="entry name" value="HAMP"/>
    <property type="match status" value="1"/>
</dbReference>
<dbReference type="SUPFAM" id="SSF47384">
    <property type="entry name" value="Homodimeric domain of signal transducing histidine kinase"/>
    <property type="match status" value="1"/>
</dbReference>
<dbReference type="EC" id="2.7.13.3" evidence="3"/>
<dbReference type="PROSITE" id="PS50885">
    <property type="entry name" value="HAMP"/>
    <property type="match status" value="1"/>
</dbReference>
<dbReference type="SMART" id="SM00388">
    <property type="entry name" value="HisKA"/>
    <property type="match status" value="1"/>
</dbReference>
<dbReference type="InterPro" id="IPR004358">
    <property type="entry name" value="Sig_transdc_His_kin-like_C"/>
</dbReference>
<dbReference type="SMART" id="SM00304">
    <property type="entry name" value="HAMP"/>
    <property type="match status" value="1"/>
</dbReference>
<keyword evidence="8" id="KW-0472">Membrane</keyword>
<evidence type="ECO:0000259" key="9">
    <source>
        <dbReference type="PROSITE" id="PS50109"/>
    </source>
</evidence>
<dbReference type="SUPFAM" id="SSF158472">
    <property type="entry name" value="HAMP domain-like"/>
    <property type="match status" value="1"/>
</dbReference>
<dbReference type="Proteomes" id="UP000452293">
    <property type="component" value="Unassembled WGS sequence"/>
</dbReference>
<accession>A0ABW9X1V8</accession>
<comment type="catalytic activity">
    <reaction evidence="1">
        <text>ATP + protein L-histidine = ADP + protein N-phospho-L-histidine.</text>
        <dbReference type="EC" id="2.7.13.3"/>
    </reaction>
</comment>
<dbReference type="RefSeq" id="WP_092069816.1">
    <property type="nucleotide sequence ID" value="NZ_JBKTCY010000001.1"/>
</dbReference>
<dbReference type="InterPro" id="IPR003661">
    <property type="entry name" value="HisK_dim/P_dom"/>
</dbReference>
<dbReference type="InterPro" id="IPR036890">
    <property type="entry name" value="HATPase_C_sf"/>
</dbReference>
<feature type="transmembrane region" description="Helical" evidence="8">
    <location>
        <begin position="94"/>
        <end position="116"/>
    </location>
</feature>
<dbReference type="SMART" id="SM00387">
    <property type="entry name" value="HATPase_c"/>
    <property type="match status" value="1"/>
</dbReference>
<feature type="domain" description="HAMP" evidence="10">
    <location>
        <begin position="122"/>
        <end position="174"/>
    </location>
</feature>
<keyword evidence="12" id="KW-1185">Reference proteome</keyword>
<dbReference type="Gene3D" id="6.10.340.10">
    <property type="match status" value="1"/>
</dbReference>